<dbReference type="AlphaFoldDB" id="A0A975X111"/>
<proteinExistence type="predicted"/>
<name>A0A975X111_9BURK</name>
<organism evidence="1 2">
    <name type="scientific">Cupriavidus taiwanensis</name>
    <dbReference type="NCBI Taxonomy" id="164546"/>
    <lineage>
        <taxon>Bacteria</taxon>
        <taxon>Pseudomonadati</taxon>
        <taxon>Pseudomonadota</taxon>
        <taxon>Betaproteobacteria</taxon>
        <taxon>Burkholderiales</taxon>
        <taxon>Burkholderiaceae</taxon>
        <taxon>Cupriavidus</taxon>
    </lineage>
</organism>
<comment type="caution">
    <text evidence="1">The sequence shown here is derived from an EMBL/GenBank/DDBJ whole genome shotgun (WGS) entry which is preliminary data.</text>
</comment>
<dbReference type="EMBL" id="OFSQ01000016">
    <property type="protein sequence ID" value="SOY51149.1"/>
    <property type="molecule type" value="Genomic_DNA"/>
</dbReference>
<sequence length="75" mass="8562">MAIEEWISIRIAFRVSAEVPRRFPEQGIFCTKDMSEASNHGEMVLEVERAICGGAELKVEFVRHSQFFVDAKPYA</sequence>
<evidence type="ECO:0000313" key="2">
    <source>
        <dbReference type="Proteomes" id="UP000256780"/>
    </source>
</evidence>
<dbReference type="Proteomes" id="UP000256780">
    <property type="component" value="Chromosome CBM2587_a"/>
</dbReference>
<accession>A0A975X111</accession>
<protein>
    <submittedName>
        <fullName evidence="1">Uncharacterized protein</fullName>
    </submittedName>
</protein>
<gene>
    <name evidence="1" type="ORF">CBM2587_A230132</name>
</gene>
<evidence type="ECO:0000313" key="1">
    <source>
        <dbReference type="EMBL" id="SOY51149.1"/>
    </source>
</evidence>
<reference evidence="1 2" key="1">
    <citation type="submission" date="2018-01" db="EMBL/GenBank/DDBJ databases">
        <authorList>
            <person name="Clerissi C."/>
        </authorList>
    </citation>
    <scope>NUCLEOTIDE SEQUENCE [LARGE SCALE GENOMIC DNA]</scope>
    <source>
        <strain evidence="1">Cupriavidus sp. LMG 19464</strain>
    </source>
</reference>